<gene>
    <name evidence="1" type="ORF">IC006_2572</name>
</gene>
<protein>
    <recommendedName>
        <fullName evidence="3">Molybdopterin synthase</fullName>
    </recommendedName>
</protein>
<dbReference type="RefSeq" id="WP_054845801.1">
    <property type="nucleotide sequence ID" value="NZ_AP018929.1"/>
</dbReference>
<dbReference type="NCBIfam" id="TIGR01687">
    <property type="entry name" value="moaD_arch"/>
    <property type="match status" value="1"/>
</dbReference>
<dbReference type="OrthoDB" id="45235at2157"/>
<sequence>MRIKVLYFALLKDITGKQEEYIETDCKDVECLKEELSRRWGASFSNLVNGRKGVKVIFLVNGETGREIKEGDEVALMPPPAGGDLVKGKIDIMEEIRKFRSSAPLDAGSLVVYVGFVKGNVEGHQVRELDYESYEEYTRKRFHEIEGSMKEKYKDLIDLKIVHAIDSMKPGEDVMVIMALGRGRKDSIDAVKETVELVKHTTGIWKLEKRDDGDYWVVAGNTRVKKGDAES</sequence>
<dbReference type="SUPFAM" id="SSF54690">
    <property type="entry name" value="Molybdopterin synthase subunit MoaE"/>
    <property type="match status" value="1"/>
</dbReference>
<dbReference type="PANTHER" id="PTHR23404">
    <property type="entry name" value="MOLYBDOPTERIN SYNTHASE RELATED"/>
    <property type="match status" value="1"/>
</dbReference>
<evidence type="ECO:0000313" key="2">
    <source>
        <dbReference type="Proteomes" id="UP000322983"/>
    </source>
</evidence>
<dbReference type="GO" id="GO:0006777">
    <property type="term" value="P:Mo-molybdopterin cofactor biosynthetic process"/>
    <property type="evidence" value="ECO:0007669"/>
    <property type="project" value="InterPro"/>
</dbReference>
<dbReference type="InterPro" id="IPR036563">
    <property type="entry name" value="MoaE_sf"/>
</dbReference>
<evidence type="ECO:0000313" key="1">
    <source>
        <dbReference type="EMBL" id="BBG25237.1"/>
    </source>
</evidence>
<dbReference type="Gene3D" id="3.90.1170.40">
    <property type="entry name" value="Molybdopterin biosynthesis MoaE subunit"/>
    <property type="match status" value="1"/>
</dbReference>
<dbReference type="Proteomes" id="UP000322983">
    <property type="component" value="Chromosome"/>
</dbReference>
<proteinExistence type="predicted"/>
<dbReference type="GeneID" id="41716271"/>
<dbReference type="CDD" id="cd00754">
    <property type="entry name" value="Ubl_MoaD"/>
    <property type="match status" value="1"/>
</dbReference>
<dbReference type="AlphaFoldDB" id="A0A510DYH2"/>
<keyword evidence="2" id="KW-1185">Reference proteome</keyword>
<dbReference type="Gene3D" id="3.10.20.30">
    <property type="match status" value="1"/>
</dbReference>
<dbReference type="InterPro" id="IPR003749">
    <property type="entry name" value="ThiS/MoaD-like"/>
</dbReference>
<dbReference type="InterPro" id="IPR016155">
    <property type="entry name" value="Mopterin_synth/thiamin_S_b"/>
</dbReference>
<accession>A0A510DYH2</accession>
<evidence type="ECO:0008006" key="3">
    <source>
        <dbReference type="Google" id="ProtNLM"/>
    </source>
</evidence>
<dbReference type="InterPro" id="IPR010038">
    <property type="entry name" value="MoaD_arc-typ"/>
</dbReference>
<name>A0A510DYH2_9CREN</name>
<dbReference type="CDD" id="cd00756">
    <property type="entry name" value="MoaE"/>
    <property type="match status" value="1"/>
</dbReference>
<dbReference type="Pfam" id="PF02597">
    <property type="entry name" value="ThiS"/>
    <property type="match status" value="1"/>
</dbReference>
<organism evidence="1 2">
    <name type="scientific">Sulfuracidifex tepidarius</name>
    <dbReference type="NCBI Taxonomy" id="1294262"/>
    <lineage>
        <taxon>Archaea</taxon>
        <taxon>Thermoproteota</taxon>
        <taxon>Thermoprotei</taxon>
        <taxon>Sulfolobales</taxon>
        <taxon>Sulfolobaceae</taxon>
        <taxon>Sulfuracidifex</taxon>
    </lineage>
</organism>
<dbReference type="InterPro" id="IPR012675">
    <property type="entry name" value="Beta-grasp_dom_sf"/>
</dbReference>
<dbReference type="SUPFAM" id="SSF54285">
    <property type="entry name" value="MoaD/ThiS"/>
    <property type="match status" value="1"/>
</dbReference>
<reference evidence="1 2" key="1">
    <citation type="journal article" date="2020" name="Int. J. Syst. Evol. Microbiol.">
        <title>Sulfuracidifex tepidarius gen. nov., sp. nov. and transfer of Sulfolobus metallicus Huber and Stetter 1992 to the genus Sulfuracidifex as Sulfuracidifex metallicus comb. nov.</title>
        <authorList>
            <person name="Itoh T."/>
            <person name="Miura T."/>
            <person name="Sakai H.D."/>
            <person name="Kato S."/>
            <person name="Ohkuma M."/>
            <person name="Takashina T."/>
        </authorList>
    </citation>
    <scope>NUCLEOTIDE SEQUENCE [LARGE SCALE GENOMIC DNA]</scope>
    <source>
        <strain evidence="1 2">IC-006</strain>
    </source>
</reference>
<dbReference type="InterPro" id="IPR003448">
    <property type="entry name" value="Mopterin_biosynth_MoaE"/>
</dbReference>
<dbReference type="STRING" id="1294262.GCA_001316085_01460"/>
<dbReference type="EMBL" id="AP018929">
    <property type="protein sequence ID" value="BBG25237.1"/>
    <property type="molecule type" value="Genomic_DNA"/>
</dbReference>
<dbReference type="KEGG" id="step:IC006_2572"/>
<dbReference type="Pfam" id="PF02391">
    <property type="entry name" value="MoaE"/>
    <property type="match status" value="1"/>
</dbReference>